<evidence type="ECO:0000256" key="3">
    <source>
        <dbReference type="SAM" id="SignalP"/>
    </source>
</evidence>
<evidence type="ECO:0000256" key="2">
    <source>
        <dbReference type="ARBA" id="ARBA00023054"/>
    </source>
</evidence>
<dbReference type="SUPFAM" id="SSF111369">
    <property type="entry name" value="HlyD-like secretion proteins"/>
    <property type="match status" value="1"/>
</dbReference>
<evidence type="ECO:0000313" key="5">
    <source>
        <dbReference type="Proteomes" id="UP001652445"/>
    </source>
</evidence>
<keyword evidence="2" id="KW-0175">Coiled coil</keyword>
<accession>A0ABT2UTG8</accession>
<feature type="chain" id="PRO_5046940095" evidence="3">
    <location>
        <begin position="24"/>
        <end position="347"/>
    </location>
</feature>
<reference evidence="4 5" key="1">
    <citation type="submission" date="2022-09" db="EMBL/GenBank/DDBJ databases">
        <authorList>
            <person name="Han X.L."/>
            <person name="Wang Q."/>
            <person name="Lu T."/>
        </authorList>
    </citation>
    <scope>NUCLEOTIDE SEQUENCE [LARGE SCALE GENOMIC DNA]</scope>
    <source>
        <strain evidence="4 5">WQ 127069</strain>
    </source>
</reference>
<evidence type="ECO:0000313" key="4">
    <source>
        <dbReference type="EMBL" id="MCU6797950.1"/>
    </source>
</evidence>
<keyword evidence="3" id="KW-0732">Signal</keyword>
<feature type="signal peptide" evidence="3">
    <location>
        <begin position="1"/>
        <end position="23"/>
    </location>
</feature>
<organism evidence="4 5">
    <name type="scientific">Paenibacillus baimaensis</name>
    <dbReference type="NCBI Taxonomy" id="2982185"/>
    <lineage>
        <taxon>Bacteria</taxon>
        <taxon>Bacillati</taxon>
        <taxon>Bacillota</taxon>
        <taxon>Bacilli</taxon>
        <taxon>Bacillales</taxon>
        <taxon>Paenibacillaceae</taxon>
        <taxon>Paenibacillus</taxon>
    </lineage>
</organism>
<dbReference type="RefSeq" id="WP_262688643.1">
    <property type="nucleotide sequence ID" value="NZ_JAOQIO010000124.1"/>
</dbReference>
<sequence>MWKKANKRFMMASWIITASIVMTCIPGCSLLPQEEEALKPPLVKPVKENFELYEVKKGTIKKQINGVGTFAADKMQYLFYPESGGRLADINVNLGSVVNKGDVVAQLDKGEIEGKILQQELVVEKARLALEQAKDEKRGDAIAIRIKLLDMQKEEIQLDLYRKQLSKTKLISDVSGIVTFLDPIRQGDPVVAYKAILTVSDPKSVRLVYETTNTNDLVGVQIGMPAEVKVKGGVYPGIVSQIPATAPQSDVKAIADKNAKTIVITAQGLPDTIEIGNSADITIVTENREDVMIIPKIGLRSYMGRDYVQVLEGESRKELDVEKGIVSSTEVEIRKGIKEGQKVILNN</sequence>
<evidence type="ECO:0000256" key="1">
    <source>
        <dbReference type="ARBA" id="ARBA00004196"/>
    </source>
</evidence>
<dbReference type="Gene3D" id="2.40.420.20">
    <property type="match status" value="1"/>
</dbReference>
<dbReference type="Gene3D" id="2.40.50.100">
    <property type="match status" value="1"/>
</dbReference>
<dbReference type="Proteomes" id="UP001652445">
    <property type="component" value="Unassembled WGS sequence"/>
</dbReference>
<keyword evidence="5" id="KW-1185">Reference proteome</keyword>
<protein>
    <submittedName>
        <fullName evidence="4">Efflux RND transporter periplasmic adaptor subunit</fullName>
    </submittedName>
</protein>
<name>A0ABT2UTG8_9BACL</name>
<dbReference type="PANTHER" id="PTHR32347">
    <property type="entry name" value="EFFLUX SYSTEM COMPONENT YKNX-RELATED"/>
    <property type="match status" value="1"/>
</dbReference>
<proteinExistence type="predicted"/>
<comment type="caution">
    <text evidence="4">The sequence shown here is derived from an EMBL/GenBank/DDBJ whole genome shotgun (WGS) entry which is preliminary data.</text>
</comment>
<comment type="subcellular location">
    <subcellularLocation>
        <location evidence="1">Cell envelope</location>
    </subcellularLocation>
</comment>
<gene>
    <name evidence="4" type="ORF">OB236_38080</name>
</gene>
<dbReference type="InterPro" id="IPR050465">
    <property type="entry name" value="UPF0194_transport"/>
</dbReference>
<dbReference type="EMBL" id="JAOQIO010000124">
    <property type="protein sequence ID" value="MCU6797950.1"/>
    <property type="molecule type" value="Genomic_DNA"/>
</dbReference>